<dbReference type="Pfam" id="PF23409">
    <property type="entry name" value="Beta-prop_EML"/>
    <property type="match status" value="1"/>
</dbReference>
<evidence type="ECO:0000256" key="1">
    <source>
        <dbReference type="ARBA" id="ARBA00004245"/>
    </source>
</evidence>
<keyword evidence="3" id="KW-0963">Cytoplasm</keyword>
<gene>
    <name evidence="12" type="ORF">PV328_005183</name>
</gene>
<evidence type="ECO:0000313" key="12">
    <source>
        <dbReference type="EMBL" id="KAK0171776.1"/>
    </source>
</evidence>
<keyword evidence="13" id="KW-1185">Reference proteome</keyword>
<dbReference type="EMBL" id="JAQQBS010000002">
    <property type="protein sequence ID" value="KAK0171776.1"/>
    <property type="molecule type" value="Genomic_DNA"/>
</dbReference>
<dbReference type="Gene3D" id="2.130.10.10">
    <property type="entry name" value="YVTN repeat-like/Quinoprotein amine dehydrogenase"/>
    <property type="match status" value="2"/>
</dbReference>
<feature type="region of interest" description="Disordered" evidence="9">
    <location>
        <begin position="63"/>
        <end position="229"/>
    </location>
</feature>
<dbReference type="GO" id="GO:0008017">
    <property type="term" value="F:microtubule binding"/>
    <property type="evidence" value="ECO:0007669"/>
    <property type="project" value="TreeGrafter"/>
</dbReference>
<dbReference type="Pfam" id="PF03451">
    <property type="entry name" value="HELP"/>
    <property type="match status" value="1"/>
</dbReference>
<sequence>MRVNGHHTYDSCQEMDEMLECETSSLLGRVADLERQSLAQRDEIVCLRATLADALRRISQLEGRDKREDERNERRNERLVSSPLRNGHTPLRSTQNSIQKESRVRQTNVSCLRSSSSSGSTQDVRDSNSSPRRPMSYAAPSQLPQRRSVHYQSTGSLHSDSPSSSSVSPVPSPSPRATPLPVSRSPTARTNGPPHSSSSLRRAKRWSSTGDFTHSPQSPNNNSQLSGSRLSTSTKSLFNLFKPPVMSNVKHGTRDMQLNDADGSVRIYLRGRPIVLYIPTPAIDTYDLHKVNTPPQSKLKLDWVYGYRGRDCRSNLHLLPTGEIVYFVAAVVVLYNMEEHSQRHYLGHTDDVKCIAIHPNKLVVATGQVAGTDRREGMPHIRIWNAVSLTTLTVIGSGEFDGSICCLSFSKADGGNYLCAIDETSDHNISIWDWQKGERGTKITETKCSVDTVVCADWHPLERNQIVSCGKGHVSFWSLDNGGMLYKRMGVFESREKPRYVTCVAFNQNGDVLTGDSNGNIIVWARGTNTIARLVKNLHEGSIFSICVLKNGNIVTGGGKDGRILYFDSSLEPTGEGAQIEDHFGGIRTLSEGRGSQLLIGTTRNCILVGDIEMGFCPAMLGHTEEVWGLAAHPTLPQFATAGHDRLLQMWDSLSHSVVWSKDIGEQAQSVCFSPDGNVMVVGCVSGKWLVIDSESREFYTHHSDGSEPLQVASFSPDGALLAIGSRDNHIYIYQVNEDAKKYSRVGRCMGHSSFITHLDWSTDSQYLRSNSGDYELLYWNPGVCRQIPQSSSLRDVDWSTHSCVISYETIGIWPEGADGTDVNNCARSGDRKLIATGDDFGKVKLFSYPASQPKSISHSYGGHSSHVTNVTFLQDDTRLVSTGGGDTSVLQWVVN</sequence>
<dbReference type="SMART" id="SM00320">
    <property type="entry name" value="WD40"/>
    <property type="match status" value="11"/>
</dbReference>
<evidence type="ECO:0000256" key="4">
    <source>
        <dbReference type="ARBA" id="ARBA00022574"/>
    </source>
</evidence>
<keyword evidence="5" id="KW-0493">Microtubule</keyword>
<feature type="compositionally biased region" description="Low complexity" evidence="9">
    <location>
        <begin position="215"/>
        <end position="224"/>
    </location>
</feature>
<dbReference type="SUPFAM" id="SSF50978">
    <property type="entry name" value="WD40 repeat-like"/>
    <property type="match status" value="1"/>
</dbReference>
<dbReference type="InterPro" id="IPR036322">
    <property type="entry name" value="WD40_repeat_dom_sf"/>
</dbReference>
<protein>
    <recommendedName>
        <fullName evidence="14">Echinoderm microtubule-associated protein-like 2</fullName>
    </recommendedName>
</protein>
<comment type="caution">
    <text evidence="12">The sequence shown here is derived from an EMBL/GenBank/DDBJ whole genome shotgun (WGS) entry which is preliminary data.</text>
</comment>
<feature type="repeat" description="WD" evidence="8">
    <location>
        <begin position="620"/>
        <end position="652"/>
    </location>
</feature>
<comment type="similarity">
    <text evidence="2">Belongs to the WD repeat EMAP family.</text>
</comment>
<evidence type="ECO:0000256" key="2">
    <source>
        <dbReference type="ARBA" id="ARBA00006489"/>
    </source>
</evidence>
<feature type="domain" description="EML-like first beta-propeller" evidence="10">
    <location>
        <begin position="341"/>
        <end position="610"/>
    </location>
</feature>
<feature type="compositionally biased region" description="Polar residues" evidence="9">
    <location>
        <begin position="91"/>
        <end position="113"/>
    </location>
</feature>
<reference evidence="12" key="2">
    <citation type="submission" date="2023-03" db="EMBL/GenBank/DDBJ databases">
        <authorList>
            <person name="Inwood S.N."/>
            <person name="Skelly J.G."/>
            <person name="Guhlin J."/>
            <person name="Harrop T.W.R."/>
            <person name="Goldson S.G."/>
            <person name="Dearden P.K."/>
        </authorList>
    </citation>
    <scope>NUCLEOTIDE SEQUENCE</scope>
    <source>
        <strain evidence="12">Irish</strain>
        <tissue evidence="12">Whole body</tissue>
    </source>
</reference>
<feature type="compositionally biased region" description="Polar residues" evidence="9">
    <location>
        <begin position="142"/>
        <end position="160"/>
    </location>
</feature>
<evidence type="ECO:0000259" key="11">
    <source>
        <dbReference type="Pfam" id="PF23414"/>
    </source>
</evidence>
<evidence type="ECO:0000313" key="13">
    <source>
        <dbReference type="Proteomes" id="UP001168990"/>
    </source>
</evidence>
<evidence type="ECO:0000256" key="7">
    <source>
        <dbReference type="ARBA" id="ARBA00023212"/>
    </source>
</evidence>
<keyword evidence="4 8" id="KW-0853">WD repeat</keyword>
<evidence type="ECO:0000256" key="9">
    <source>
        <dbReference type="SAM" id="MobiDB-lite"/>
    </source>
</evidence>
<comment type="subcellular location">
    <subcellularLocation>
        <location evidence="1">Cytoplasm</location>
        <location evidence="1">Cytoskeleton</location>
    </subcellularLocation>
</comment>
<dbReference type="InterPro" id="IPR049813">
    <property type="entry name" value="Elp-1-like_TD"/>
</dbReference>
<dbReference type="Pfam" id="PF23414">
    <property type="entry name" value="Beta-prop_EML_2"/>
    <property type="match status" value="1"/>
</dbReference>
<dbReference type="SUPFAM" id="SSF50998">
    <property type="entry name" value="Quinoprotein alcohol dehydrogenase-like"/>
    <property type="match status" value="1"/>
</dbReference>
<feature type="domain" description="EML-like second beta-propeller" evidence="11">
    <location>
        <begin position="627"/>
        <end position="894"/>
    </location>
</feature>
<dbReference type="Proteomes" id="UP001168990">
    <property type="component" value="Unassembled WGS sequence"/>
</dbReference>
<dbReference type="PROSITE" id="PS50082">
    <property type="entry name" value="WD_REPEATS_2"/>
    <property type="match status" value="3"/>
</dbReference>
<keyword evidence="7" id="KW-0206">Cytoskeleton</keyword>
<dbReference type="InterPro" id="IPR005108">
    <property type="entry name" value="HELP"/>
</dbReference>
<dbReference type="InterPro" id="IPR055439">
    <property type="entry name" value="Beta-prop_EML_1st"/>
</dbReference>
<dbReference type="FunFam" id="2.130.10.10:FF:000005">
    <property type="entry name" value="Putative echinoderm microtubule-associated protein-like 1"/>
    <property type="match status" value="1"/>
</dbReference>
<dbReference type="InterPro" id="IPR011047">
    <property type="entry name" value="Quinoprotein_ADH-like_sf"/>
</dbReference>
<dbReference type="InterPro" id="IPR001680">
    <property type="entry name" value="WD40_rpt"/>
</dbReference>
<feature type="repeat" description="WD" evidence="8">
    <location>
        <begin position="861"/>
        <end position="896"/>
    </location>
</feature>
<evidence type="ECO:0000256" key="8">
    <source>
        <dbReference type="PROSITE-ProRule" id="PRU00221"/>
    </source>
</evidence>
<reference evidence="12" key="1">
    <citation type="journal article" date="2023" name="bioRxiv">
        <title>Scaffold-level genome assemblies of two parasitoid biocontrol wasps reveal the parthenogenesis mechanism and an associated novel virus.</title>
        <authorList>
            <person name="Inwood S."/>
            <person name="Skelly J."/>
            <person name="Guhlin J."/>
            <person name="Harrop T."/>
            <person name="Goldson S."/>
            <person name="Dearden P."/>
        </authorList>
    </citation>
    <scope>NUCLEOTIDE SEQUENCE</scope>
    <source>
        <strain evidence="12">Irish</strain>
        <tissue evidence="12">Whole body</tissue>
    </source>
</reference>
<dbReference type="GO" id="GO:0000226">
    <property type="term" value="P:microtubule cytoskeleton organization"/>
    <property type="evidence" value="ECO:0007669"/>
    <property type="project" value="TreeGrafter"/>
</dbReference>
<evidence type="ECO:0000259" key="10">
    <source>
        <dbReference type="Pfam" id="PF23409"/>
    </source>
</evidence>
<dbReference type="AlphaFoldDB" id="A0AA39KSB4"/>
<dbReference type="InterPro" id="IPR055442">
    <property type="entry name" value="Beta-prop_EML-like_2nd"/>
</dbReference>
<evidence type="ECO:0000256" key="3">
    <source>
        <dbReference type="ARBA" id="ARBA00022490"/>
    </source>
</evidence>
<accession>A0AA39KSB4</accession>
<dbReference type="GO" id="GO:0072686">
    <property type="term" value="C:mitotic spindle"/>
    <property type="evidence" value="ECO:0007669"/>
    <property type="project" value="TreeGrafter"/>
</dbReference>
<name>A0AA39KSB4_9HYME</name>
<dbReference type="InterPro" id="IPR015943">
    <property type="entry name" value="WD40/YVTN_repeat-like_dom_sf"/>
</dbReference>
<dbReference type="PANTHER" id="PTHR13720">
    <property type="entry name" value="WD-40 REPEAT PROTEIN"/>
    <property type="match status" value="1"/>
</dbReference>
<dbReference type="PROSITE" id="PS50294">
    <property type="entry name" value="WD_REPEATS_REGION"/>
    <property type="match status" value="2"/>
</dbReference>
<feature type="compositionally biased region" description="Basic and acidic residues" evidence="9">
    <location>
        <begin position="63"/>
        <end position="78"/>
    </location>
</feature>
<keyword evidence="6" id="KW-0677">Repeat</keyword>
<dbReference type="InterPro" id="IPR050630">
    <property type="entry name" value="WD_repeat_EMAP"/>
</dbReference>
<proteinExistence type="inferred from homology"/>
<evidence type="ECO:0000256" key="5">
    <source>
        <dbReference type="ARBA" id="ARBA00022701"/>
    </source>
</evidence>
<feature type="repeat" description="WD" evidence="8">
    <location>
        <begin position="749"/>
        <end position="781"/>
    </location>
</feature>
<feature type="compositionally biased region" description="Polar residues" evidence="9">
    <location>
        <begin position="184"/>
        <end position="214"/>
    </location>
</feature>
<dbReference type="PANTHER" id="PTHR13720:SF50">
    <property type="entry name" value="ECHINODERM MICROTUBULE-ASSOCIATED PROTEIN-LIKE 2"/>
    <property type="match status" value="1"/>
</dbReference>
<dbReference type="CDD" id="cd21931">
    <property type="entry name" value="TD_EMAP-like"/>
    <property type="match status" value="1"/>
</dbReference>
<evidence type="ECO:0000256" key="6">
    <source>
        <dbReference type="ARBA" id="ARBA00022737"/>
    </source>
</evidence>
<evidence type="ECO:0008006" key="14">
    <source>
        <dbReference type="Google" id="ProtNLM"/>
    </source>
</evidence>
<dbReference type="GO" id="GO:0005874">
    <property type="term" value="C:microtubule"/>
    <property type="evidence" value="ECO:0007669"/>
    <property type="project" value="UniProtKB-KW"/>
</dbReference>
<dbReference type="FunFam" id="2.130.10.10:FF:002220">
    <property type="entry name" value="EMAP-like 3"/>
    <property type="match status" value="1"/>
</dbReference>
<organism evidence="12 13">
    <name type="scientific">Microctonus aethiopoides</name>
    <dbReference type="NCBI Taxonomy" id="144406"/>
    <lineage>
        <taxon>Eukaryota</taxon>
        <taxon>Metazoa</taxon>
        <taxon>Ecdysozoa</taxon>
        <taxon>Arthropoda</taxon>
        <taxon>Hexapoda</taxon>
        <taxon>Insecta</taxon>
        <taxon>Pterygota</taxon>
        <taxon>Neoptera</taxon>
        <taxon>Endopterygota</taxon>
        <taxon>Hymenoptera</taxon>
        <taxon>Apocrita</taxon>
        <taxon>Ichneumonoidea</taxon>
        <taxon>Braconidae</taxon>
        <taxon>Euphorinae</taxon>
        <taxon>Microctonus</taxon>
    </lineage>
</organism>